<dbReference type="InterPro" id="IPR001537">
    <property type="entry name" value="SpoU_MeTrfase"/>
</dbReference>
<feature type="region of interest" description="Disordered" evidence="4">
    <location>
        <begin position="1"/>
        <end position="20"/>
    </location>
</feature>
<dbReference type="EMBL" id="JACHVX010000007">
    <property type="protein sequence ID" value="MBB2925162.1"/>
    <property type="molecule type" value="Genomic_DNA"/>
</dbReference>
<dbReference type="Proteomes" id="UP000518206">
    <property type="component" value="Unassembled WGS sequence"/>
</dbReference>
<evidence type="ECO:0000256" key="4">
    <source>
        <dbReference type="SAM" id="MobiDB-lite"/>
    </source>
</evidence>
<keyword evidence="3 6" id="KW-0808">Transferase</keyword>
<dbReference type="Pfam" id="PF08032">
    <property type="entry name" value="SpoU_sub_bind"/>
    <property type="match status" value="1"/>
</dbReference>
<dbReference type="SUPFAM" id="SSF55315">
    <property type="entry name" value="L30e-like"/>
    <property type="match status" value="1"/>
</dbReference>
<dbReference type="GO" id="GO:0006396">
    <property type="term" value="P:RNA processing"/>
    <property type="evidence" value="ECO:0007669"/>
    <property type="project" value="InterPro"/>
</dbReference>
<accession>A0A7W4YDZ1</accession>
<dbReference type="PANTHER" id="PTHR46429">
    <property type="entry name" value="23S RRNA (GUANOSINE-2'-O-)-METHYLTRANSFERASE RLMB"/>
    <property type="match status" value="1"/>
</dbReference>
<gene>
    <name evidence="6" type="ORF">FHR80_004100</name>
</gene>
<name>A0A7W4YDZ1_9CELL</name>
<dbReference type="GO" id="GO:0003723">
    <property type="term" value="F:RNA binding"/>
    <property type="evidence" value="ECO:0007669"/>
    <property type="project" value="InterPro"/>
</dbReference>
<evidence type="ECO:0000256" key="2">
    <source>
        <dbReference type="ARBA" id="ARBA00022603"/>
    </source>
</evidence>
<sequence>MSATHDPAGPGAGRPLLDNPRADRVKAVRALAGRPARVRHGQFLVEGPQAVRELVLEDAAHVRDLYLTEAAADRYEEILAAARAAGVRTHLATPAVLDAMSPDAQHVLAVAQPRAVELEAVLAGSPRLVAVLSRVRDPGNAGAVIRAADAAGADAVVLTAESVDVHNPKVVRSTAGSLFHLPVVTGVTLADAVAALRSGGLAVLAADGAGEHDLDDLLDVAGQGSTPGLAVATGSTATPGSAPATPGSAAVVPRSAATPDLARPTAWVFGNEAWGLPDADRTLADAAVRVPIRGRAESLNLATAATVCLYASSRAQR</sequence>
<dbReference type="SUPFAM" id="SSF75217">
    <property type="entry name" value="alpha/beta knot"/>
    <property type="match status" value="1"/>
</dbReference>
<reference evidence="6 7" key="1">
    <citation type="submission" date="2020-08" db="EMBL/GenBank/DDBJ databases">
        <title>The Agave Microbiome: Exploring the role of microbial communities in plant adaptations to desert environments.</title>
        <authorList>
            <person name="Partida-Martinez L.P."/>
        </authorList>
    </citation>
    <scope>NUCLEOTIDE SEQUENCE [LARGE SCALE GENOMIC DNA]</scope>
    <source>
        <strain evidence="6 7">RAS26</strain>
    </source>
</reference>
<protein>
    <submittedName>
        <fullName evidence="6">TrmH family RNA methyltransferase</fullName>
    </submittedName>
</protein>
<dbReference type="InterPro" id="IPR029026">
    <property type="entry name" value="tRNA_m1G_MTases_N"/>
</dbReference>
<comment type="caution">
    <text evidence="6">The sequence shown here is derived from an EMBL/GenBank/DDBJ whole genome shotgun (WGS) entry which is preliminary data.</text>
</comment>
<evidence type="ECO:0000313" key="7">
    <source>
        <dbReference type="Proteomes" id="UP000518206"/>
    </source>
</evidence>
<dbReference type="Gene3D" id="3.30.1330.30">
    <property type="match status" value="1"/>
</dbReference>
<dbReference type="CDD" id="cd18095">
    <property type="entry name" value="SpoU-like_rRNA-MTase"/>
    <property type="match status" value="1"/>
</dbReference>
<evidence type="ECO:0000256" key="3">
    <source>
        <dbReference type="ARBA" id="ARBA00022679"/>
    </source>
</evidence>
<dbReference type="GO" id="GO:0032259">
    <property type="term" value="P:methylation"/>
    <property type="evidence" value="ECO:0007669"/>
    <property type="project" value="UniProtKB-KW"/>
</dbReference>
<dbReference type="AlphaFoldDB" id="A0A7W4YDZ1"/>
<evidence type="ECO:0000259" key="5">
    <source>
        <dbReference type="SMART" id="SM00967"/>
    </source>
</evidence>
<comment type="similarity">
    <text evidence="1">Belongs to the class IV-like SAM-binding methyltransferase superfamily. RNA methyltransferase TrmH family.</text>
</comment>
<dbReference type="InterPro" id="IPR029064">
    <property type="entry name" value="Ribosomal_eL30-like_sf"/>
</dbReference>
<evidence type="ECO:0000313" key="6">
    <source>
        <dbReference type="EMBL" id="MBB2925162.1"/>
    </source>
</evidence>
<dbReference type="SMART" id="SM00967">
    <property type="entry name" value="SpoU_sub_bind"/>
    <property type="match status" value="1"/>
</dbReference>
<dbReference type="InterPro" id="IPR029028">
    <property type="entry name" value="Alpha/beta_knot_MTases"/>
</dbReference>
<dbReference type="InterPro" id="IPR004441">
    <property type="entry name" value="rRNA_MeTrfase_TrmH"/>
</dbReference>
<proteinExistence type="inferred from homology"/>
<keyword evidence="2 6" id="KW-0489">Methyltransferase</keyword>
<evidence type="ECO:0000256" key="1">
    <source>
        <dbReference type="ARBA" id="ARBA00007228"/>
    </source>
</evidence>
<dbReference type="Pfam" id="PF00588">
    <property type="entry name" value="SpoU_methylase"/>
    <property type="match status" value="1"/>
</dbReference>
<dbReference type="GO" id="GO:0005829">
    <property type="term" value="C:cytosol"/>
    <property type="evidence" value="ECO:0007669"/>
    <property type="project" value="TreeGrafter"/>
</dbReference>
<feature type="domain" description="RNA 2-O ribose methyltransferase substrate binding" evidence="5">
    <location>
        <begin position="44"/>
        <end position="117"/>
    </location>
</feature>
<dbReference type="InterPro" id="IPR013123">
    <property type="entry name" value="SpoU_subst-bd"/>
</dbReference>
<organism evidence="6 7">
    <name type="scientific">Cellulomonas cellasea</name>
    <dbReference type="NCBI Taxonomy" id="43670"/>
    <lineage>
        <taxon>Bacteria</taxon>
        <taxon>Bacillati</taxon>
        <taxon>Actinomycetota</taxon>
        <taxon>Actinomycetes</taxon>
        <taxon>Micrococcales</taxon>
        <taxon>Cellulomonadaceae</taxon>
        <taxon>Cellulomonas</taxon>
    </lineage>
</organism>
<dbReference type="PANTHER" id="PTHR46429:SF1">
    <property type="entry name" value="23S RRNA (GUANOSINE-2'-O-)-METHYLTRANSFERASE RLMB"/>
    <property type="match status" value="1"/>
</dbReference>
<dbReference type="GO" id="GO:0008173">
    <property type="term" value="F:RNA methyltransferase activity"/>
    <property type="evidence" value="ECO:0007669"/>
    <property type="project" value="InterPro"/>
</dbReference>
<reference evidence="6 7" key="2">
    <citation type="submission" date="2020-08" db="EMBL/GenBank/DDBJ databases">
        <authorList>
            <person name="Partida-Martinez L."/>
            <person name="Huntemann M."/>
            <person name="Clum A."/>
            <person name="Wang J."/>
            <person name="Palaniappan K."/>
            <person name="Ritter S."/>
            <person name="Chen I.-M."/>
            <person name="Stamatis D."/>
            <person name="Reddy T."/>
            <person name="O'Malley R."/>
            <person name="Daum C."/>
            <person name="Shapiro N."/>
            <person name="Ivanova N."/>
            <person name="Kyrpides N."/>
            <person name="Woyke T."/>
        </authorList>
    </citation>
    <scope>NUCLEOTIDE SEQUENCE [LARGE SCALE GENOMIC DNA]</scope>
    <source>
        <strain evidence="6 7">RAS26</strain>
    </source>
</reference>
<dbReference type="Gene3D" id="3.40.1280.10">
    <property type="match status" value="1"/>
</dbReference>
<dbReference type="RefSeq" id="WP_183297881.1">
    <property type="nucleotide sequence ID" value="NZ_JACHVX010000007.1"/>
</dbReference>